<keyword evidence="1" id="KW-0472">Membrane</keyword>
<sequence>MRAATGLAWLATLLYPLAVWFGLAHFEPRWLALVLLVVAGLRALASPEPIWRVAVAGACLLVLASFLANDGLPLKLYPVLVNAALLGVFATSLWRPPTVIERLARLQTPDLPAQAIPYVTRVTQVWCAFFVLNGGIALWTALAASDATWALYNGLVAYVLIGALVLGERLLRPRHEH</sequence>
<gene>
    <name evidence="2" type="ORF">N788_01350</name>
</gene>
<name>A0A087MLT8_9GAMM</name>
<keyword evidence="1" id="KW-1133">Transmembrane helix</keyword>
<dbReference type="Proteomes" id="UP000029085">
    <property type="component" value="Unassembled WGS sequence"/>
</dbReference>
<dbReference type="EMBL" id="AVCJ01000001">
    <property type="protein sequence ID" value="KFL37841.1"/>
    <property type="molecule type" value="Genomic_DNA"/>
</dbReference>
<dbReference type="STRING" id="1121014.N788_01350"/>
<dbReference type="RefSeq" id="WP_034220201.1">
    <property type="nucleotide sequence ID" value="NZ_AVCJ01000001.1"/>
</dbReference>
<proteinExistence type="predicted"/>
<evidence type="ECO:0008006" key="4">
    <source>
        <dbReference type="Google" id="ProtNLM"/>
    </source>
</evidence>
<evidence type="ECO:0000313" key="3">
    <source>
        <dbReference type="Proteomes" id="UP000029085"/>
    </source>
</evidence>
<dbReference type="AlphaFoldDB" id="A0A087MLT8"/>
<feature type="transmembrane region" description="Helical" evidence="1">
    <location>
        <begin position="50"/>
        <end position="68"/>
    </location>
</feature>
<protein>
    <recommendedName>
        <fullName evidence="4">Intracellular septation protein A</fullName>
    </recommendedName>
</protein>
<keyword evidence="1" id="KW-0812">Transmembrane</keyword>
<feature type="transmembrane region" description="Helical" evidence="1">
    <location>
        <begin position="28"/>
        <end position="45"/>
    </location>
</feature>
<feature type="transmembrane region" description="Helical" evidence="1">
    <location>
        <begin position="150"/>
        <end position="171"/>
    </location>
</feature>
<evidence type="ECO:0000313" key="2">
    <source>
        <dbReference type="EMBL" id="KFL37841.1"/>
    </source>
</evidence>
<accession>A0A087MLT8</accession>
<feature type="transmembrane region" description="Helical" evidence="1">
    <location>
        <begin position="125"/>
        <end position="144"/>
    </location>
</feature>
<dbReference type="OrthoDB" id="8537043at2"/>
<reference evidence="3" key="1">
    <citation type="submission" date="2013-08" db="EMBL/GenBank/DDBJ databases">
        <title>Genome sequencing of Arenimonas donghaensis.</title>
        <authorList>
            <person name="Chen F."/>
            <person name="Wang G."/>
        </authorList>
    </citation>
    <scope>NUCLEOTIDE SEQUENCE [LARGE SCALE GENOMIC DNA]</scope>
    <source>
        <strain evidence="3">HO3-R19</strain>
    </source>
</reference>
<dbReference type="PATRIC" id="fig|1121014.3.peg.258"/>
<comment type="caution">
    <text evidence="2">The sequence shown here is derived from an EMBL/GenBank/DDBJ whole genome shotgun (WGS) entry which is preliminary data.</text>
</comment>
<feature type="transmembrane region" description="Helical" evidence="1">
    <location>
        <begin position="74"/>
        <end position="94"/>
    </location>
</feature>
<reference evidence="2 3" key="2">
    <citation type="journal article" date="2015" name="Stand. Genomic Sci.">
        <title>High quality draft genomic sequence of Arenimonas donghaensis DSM 18148(T).</title>
        <authorList>
            <person name="Chen F."/>
            <person name="Wang H."/>
            <person name="Cao Y."/>
            <person name="Li X."/>
            <person name="Wang G."/>
        </authorList>
    </citation>
    <scope>NUCLEOTIDE SEQUENCE [LARGE SCALE GENOMIC DNA]</scope>
    <source>
        <strain evidence="2 3">HO3-R19</strain>
    </source>
</reference>
<evidence type="ECO:0000256" key="1">
    <source>
        <dbReference type="SAM" id="Phobius"/>
    </source>
</evidence>
<keyword evidence="3" id="KW-1185">Reference proteome</keyword>
<organism evidence="2 3">
    <name type="scientific">Arenimonas donghaensis DSM 18148 = HO3-R19</name>
    <dbReference type="NCBI Taxonomy" id="1121014"/>
    <lineage>
        <taxon>Bacteria</taxon>
        <taxon>Pseudomonadati</taxon>
        <taxon>Pseudomonadota</taxon>
        <taxon>Gammaproteobacteria</taxon>
        <taxon>Lysobacterales</taxon>
        <taxon>Lysobacteraceae</taxon>
        <taxon>Arenimonas</taxon>
    </lineage>
</organism>